<comment type="caution">
    <text evidence="1">The sequence shown here is derived from an EMBL/GenBank/DDBJ whole genome shotgun (WGS) entry which is preliminary data.</text>
</comment>
<accession>A0A812IF51</accession>
<reference evidence="1" key="1">
    <citation type="submission" date="2021-02" db="EMBL/GenBank/DDBJ databases">
        <authorList>
            <person name="Dougan E. K."/>
            <person name="Rhodes N."/>
            <person name="Thang M."/>
            <person name="Chan C."/>
        </authorList>
    </citation>
    <scope>NUCLEOTIDE SEQUENCE</scope>
</reference>
<evidence type="ECO:0000313" key="1">
    <source>
        <dbReference type="EMBL" id="CAE7033349.1"/>
    </source>
</evidence>
<name>A0A812IF51_9DINO</name>
<dbReference type="AlphaFoldDB" id="A0A812IF51"/>
<gene>
    <name evidence="1" type="ORF">SNAT2548_LOCUS3994</name>
</gene>
<keyword evidence="2" id="KW-1185">Reference proteome</keyword>
<organism evidence="1 2">
    <name type="scientific">Symbiodinium natans</name>
    <dbReference type="NCBI Taxonomy" id="878477"/>
    <lineage>
        <taxon>Eukaryota</taxon>
        <taxon>Sar</taxon>
        <taxon>Alveolata</taxon>
        <taxon>Dinophyceae</taxon>
        <taxon>Suessiales</taxon>
        <taxon>Symbiodiniaceae</taxon>
        <taxon>Symbiodinium</taxon>
    </lineage>
</organism>
<proteinExistence type="predicted"/>
<protein>
    <submittedName>
        <fullName evidence="1">Uncharacterized protein</fullName>
    </submittedName>
</protein>
<evidence type="ECO:0000313" key="2">
    <source>
        <dbReference type="Proteomes" id="UP000604046"/>
    </source>
</evidence>
<dbReference type="Proteomes" id="UP000604046">
    <property type="component" value="Unassembled WGS sequence"/>
</dbReference>
<sequence length="109" mass="12189">MKVANHGTGLQYCRADANPHLTPPLSVRRLAAPFYAKKLSMAIHRGEAGCISAGTTLTSARGDWRPRTMSCRRTLVFCRLYRCFESTVVAVGYKRVSPDAHWMLQFCTP</sequence>
<dbReference type="EMBL" id="CAJNDS010000244">
    <property type="protein sequence ID" value="CAE7033349.1"/>
    <property type="molecule type" value="Genomic_DNA"/>
</dbReference>